<reference evidence="2" key="1">
    <citation type="submission" date="2012-11" db="EMBL/GenBank/DDBJ databases">
        <authorList>
            <person name="Lucero-Rivera Y.E."/>
            <person name="Tovar-Ramirez D."/>
        </authorList>
    </citation>
    <scope>NUCLEOTIDE SEQUENCE</scope>
    <source>
        <tissue evidence="2">Salivary gland</tissue>
    </source>
</reference>
<accession>L7MMI1</accession>
<keyword evidence="1" id="KW-0812">Transmembrane</keyword>
<keyword evidence="1" id="KW-1133">Transmembrane helix</keyword>
<name>L7MMI1_RHIPC</name>
<sequence length="84" mass="9072">MLAVRLLLSFLTGFIVAFVLIPARLVLGPLFSMLLAPFSVILFGLVLVFLLLGDGSSIILVSVTGCTRSTSKLLLMFWHGSSFI</sequence>
<proteinExistence type="evidence at transcript level"/>
<dbReference type="EMBL" id="GACK01000326">
    <property type="protein sequence ID" value="JAA64708.1"/>
    <property type="molecule type" value="mRNA"/>
</dbReference>
<feature type="non-terminal residue" evidence="2">
    <location>
        <position position="84"/>
    </location>
</feature>
<keyword evidence="1" id="KW-0472">Membrane</keyword>
<evidence type="ECO:0000313" key="2">
    <source>
        <dbReference type="EMBL" id="JAA64708.1"/>
    </source>
</evidence>
<protein>
    <submittedName>
        <fullName evidence="2">Uncharacterized protein</fullName>
    </submittedName>
</protein>
<organism evidence="2">
    <name type="scientific">Rhipicephalus pulchellus</name>
    <name type="common">Yellow backed tick</name>
    <name type="synonym">Dermacentor pulchellus</name>
    <dbReference type="NCBI Taxonomy" id="72859"/>
    <lineage>
        <taxon>Eukaryota</taxon>
        <taxon>Metazoa</taxon>
        <taxon>Ecdysozoa</taxon>
        <taxon>Arthropoda</taxon>
        <taxon>Chelicerata</taxon>
        <taxon>Arachnida</taxon>
        <taxon>Acari</taxon>
        <taxon>Parasitiformes</taxon>
        <taxon>Ixodida</taxon>
        <taxon>Ixodoidea</taxon>
        <taxon>Ixodidae</taxon>
        <taxon>Rhipicephalinae</taxon>
        <taxon>Rhipicephalus</taxon>
        <taxon>Rhipicephalus</taxon>
    </lineage>
</organism>
<feature type="transmembrane region" description="Helical" evidence="1">
    <location>
        <begin position="6"/>
        <end position="27"/>
    </location>
</feature>
<feature type="transmembrane region" description="Helical" evidence="1">
    <location>
        <begin position="34"/>
        <end position="52"/>
    </location>
</feature>
<dbReference type="AlphaFoldDB" id="L7MMI1"/>
<reference evidence="2" key="2">
    <citation type="journal article" date="2015" name="J. Proteomics">
        <title>Sexual differences in the sialomes of the zebra tick, Rhipicephalus pulchellus.</title>
        <authorList>
            <person name="Tan A.W."/>
            <person name="Francischetti I.M."/>
            <person name="Slovak M."/>
            <person name="Kini R.M."/>
            <person name="Ribeiro J.M."/>
        </authorList>
    </citation>
    <scope>NUCLEOTIDE SEQUENCE</scope>
    <source>
        <tissue evidence="2">Salivary gland</tissue>
    </source>
</reference>
<evidence type="ECO:0000256" key="1">
    <source>
        <dbReference type="SAM" id="Phobius"/>
    </source>
</evidence>